<comment type="caution">
    <text evidence="4">Lacks conserved residue(s) required for the propagation of feature annotation.</text>
</comment>
<dbReference type="GO" id="GO:0016787">
    <property type="term" value="F:hydrolase activity"/>
    <property type="evidence" value="ECO:0007669"/>
    <property type="project" value="UniProtKB-UniRule"/>
</dbReference>
<evidence type="ECO:0000313" key="6">
    <source>
        <dbReference type="EMBL" id="MSS19724.1"/>
    </source>
</evidence>
<dbReference type="GO" id="GO:0016042">
    <property type="term" value="P:lipid catabolic process"/>
    <property type="evidence" value="ECO:0007669"/>
    <property type="project" value="UniProtKB-UniRule"/>
</dbReference>
<evidence type="ECO:0000259" key="5">
    <source>
        <dbReference type="PROSITE" id="PS51635"/>
    </source>
</evidence>
<keyword evidence="7" id="KW-1185">Reference proteome</keyword>
<evidence type="ECO:0000313" key="7">
    <source>
        <dbReference type="Proteomes" id="UP000461754"/>
    </source>
</evidence>
<feature type="active site" description="Nucleophile" evidence="4">
    <location>
        <position position="52"/>
    </location>
</feature>
<dbReference type="Pfam" id="PF01734">
    <property type="entry name" value="Patatin"/>
    <property type="match status" value="1"/>
</dbReference>
<dbReference type="InterPro" id="IPR045943">
    <property type="entry name" value="DUF6363"/>
</dbReference>
<dbReference type="InterPro" id="IPR037483">
    <property type="entry name" value="YjjU-like"/>
</dbReference>
<evidence type="ECO:0000256" key="2">
    <source>
        <dbReference type="ARBA" id="ARBA00022963"/>
    </source>
</evidence>
<keyword evidence="2 4" id="KW-0442">Lipid degradation</keyword>
<dbReference type="Proteomes" id="UP000461754">
    <property type="component" value="Unassembled WGS sequence"/>
</dbReference>
<evidence type="ECO:0000256" key="3">
    <source>
        <dbReference type="ARBA" id="ARBA00023098"/>
    </source>
</evidence>
<gene>
    <name evidence="6" type="ORF">FYJ52_04810</name>
</gene>
<dbReference type="Pfam" id="PF19890">
    <property type="entry name" value="DUF6363"/>
    <property type="match status" value="1"/>
</dbReference>
<proteinExistence type="predicted"/>
<name>A0A7X2NFW6_9FIRM</name>
<dbReference type="RefSeq" id="WP_154576130.1">
    <property type="nucleotide sequence ID" value="NZ_VUMO01000005.1"/>
</dbReference>
<feature type="active site" description="Proton acceptor" evidence="4">
    <location>
        <position position="172"/>
    </location>
</feature>
<accession>A0A7X2NFW6</accession>
<sequence length="297" mass="33630">MEENESVKNLNKPDKQTGLVLEGGAMRGMFTAGVTDVMMENGIEFDGIIGVSAGATFGCNYKSRQPGRTIRYNVALCKDPRYCSFRSLFKTGDLYGADFCYRVLPDELDVFDKKAYNENPTAFYAVVTDIESGLPVYHRCDDAQESLAWMRASASMPVFSTPVALDGHLYLDGGISDSIPLKAFEDMGYNRNVVILTQPAAYIKKHNKTMPYLRMRFGRKYPKMVKALDVRHDFYNKQRAYVRRRESEGSAYVVMPDFPLKIGSICHNPDDLRRVYAQGRVVGEKHIEGMKAFLEKR</sequence>
<reference evidence="6 7" key="1">
    <citation type="submission" date="2019-08" db="EMBL/GenBank/DDBJ databases">
        <title>In-depth cultivation of the pig gut microbiome towards novel bacterial diversity and tailored functional studies.</title>
        <authorList>
            <person name="Wylensek D."/>
            <person name="Hitch T.C.A."/>
            <person name="Clavel T."/>
        </authorList>
    </citation>
    <scope>NUCLEOTIDE SEQUENCE [LARGE SCALE GENOMIC DNA]</scope>
    <source>
        <strain evidence="6 7">RF-744-FAT-4</strain>
    </source>
</reference>
<protein>
    <submittedName>
        <fullName evidence="6">Patatin family protein</fullName>
    </submittedName>
</protein>
<keyword evidence="3 4" id="KW-0443">Lipid metabolism</keyword>
<comment type="caution">
    <text evidence="6">The sequence shown here is derived from an EMBL/GenBank/DDBJ whole genome shotgun (WGS) entry which is preliminary data.</text>
</comment>
<dbReference type="PANTHER" id="PTHR14226">
    <property type="entry name" value="NEUROPATHY TARGET ESTERASE/SWISS CHEESE D.MELANOGASTER"/>
    <property type="match status" value="1"/>
</dbReference>
<feature type="short sequence motif" description="DGA/G" evidence="4">
    <location>
        <begin position="172"/>
        <end position="174"/>
    </location>
</feature>
<dbReference type="CDD" id="cd07208">
    <property type="entry name" value="Pat_hypo_Ecoli_yjju_like"/>
    <property type="match status" value="1"/>
</dbReference>
<keyword evidence="1 4" id="KW-0378">Hydrolase</keyword>
<dbReference type="Gene3D" id="3.40.1090.10">
    <property type="entry name" value="Cytosolic phospholipase A2 catalytic domain"/>
    <property type="match status" value="2"/>
</dbReference>
<dbReference type="PANTHER" id="PTHR14226:SF25">
    <property type="entry name" value="PHOSPHOESTERASE"/>
    <property type="match status" value="1"/>
</dbReference>
<dbReference type="SUPFAM" id="SSF52151">
    <property type="entry name" value="FabD/lysophospholipase-like"/>
    <property type="match status" value="1"/>
</dbReference>
<dbReference type="InterPro" id="IPR050301">
    <property type="entry name" value="NTE"/>
</dbReference>
<evidence type="ECO:0000256" key="1">
    <source>
        <dbReference type="ARBA" id="ARBA00022801"/>
    </source>
</evidence>
<feature type="short sequence motif" description="GXSXG" evidence="4">
    <location>
        <begin position="50"/>
        <end position="54"/>
    </location>
</feature>
<feature type="domain" description="PNPLA" evidence="5">
    <location>
        <begin position="19"/>
        <end position="185"/>
    </location>
</feature>
<evidence type="ECO:0000256" key="4">
    <source>
        <dbReference type="PROSITE-ProRule" id="PRU01161"/>
    </source>
</evidence>
<dbReference type="EMBL" id="VUMO01000005">
    <property type="protein sequence ID" value="MSS19724.1"/>
    <property type="molecule type" value="Genomic_DNA"/>
</dbReference>
<dbReference type="AlphaFoldDB" id="A0A7X2NFW6"/>
<organism evidence="6 7">
    <name type="scientific">Pseudoramibacter porci</name>
    <dbReference type="NCBI Taxonomy" id="2606631"/>
    <lineage>
        <taxon>Bacteria</taxon>
        <taxon>Bacillati</taxon>
        <taxon>Bacillota</taxon>
        <taxon>Clostridia</taxon>
        <taxon>Eubacteriales</taxon>
        <taxon>Eubacteriaceae</taxon>
        <taxon>Pseudoramibacter</taxon>
    </lineage>
</organism>
<dbReference type="InterPro" id="IPR016035">
    <property type="entry name" value="Acyl_Trfase/lysoPLipase"/>
</dbReference>
<dbReference type="InterPro" id="IPR002641">
    <property type="entry name" value="PNPLA_dom"/>
</dbReference>
<dbReference type="PROSITE" id="PS51635">
    <property type="entry name" value="PNPLA"/>
    <property type="match status" value="1"/>
</dbReference>